<accession>A0A835ZG46</accession>
<feature type="region of interest" description="Disordered" evidence="1">
    <location>
        <begin position="97"/>
        <end position="127"/>
    </location>
</feature>
<organism evidence="2 3">
    <name type="scientific">Tribonema minus</name>
    <dbReference type="NCBI Taxonomy" id="303371"/>
    <lineage>
        <taxon>Eukaryota</taxon>
        <taxon>Sar</taxon>
        <taxon>Stramenopiles</taxon>
        <taxon>Ochrophyta</taxon>
        <taxon>PX clade</taxon>
        <taxon>Xanthophyceae</taxon>
        <taxon>Tribonematales</taxon>
        <taxon>Tribonemataceae</taxon>
        <taxon>Tribonema</taxon>
    </lineage>
</organism>
<keyword evidence="3" id="KW-1185">Reference proteome</keyword>
<dbReference type="Proteomes" id="UP000664859">
    <property type="component" value="Unassembled WGS sequence"/>
</dbReference>
<sequence>MPLTRSTTPGSQRSGSNNAEKVLEGEVQRLQELCQVMDDTLLRLRYRYPAAVDEGTAAESAHTLKPPVKPASASVEVQVDAAELLHQNADKAGVQPFFSHHGTQRAPSERCMSGEGRTSKLGSAPSSLCRGRRLHRQSRTRPHAAKVPSRRCFGFRVLTVFEQLQNAAVPVGFDHEAPALDVASNDAPAAALNTAVQIITL</sequence>
<protein>
    <submittedName>
        <fullName evidence="2">Uncharacterized protein</fullName>
    </submittedName>
</protein>
<evidence type="ECO:0000313" key="3">
    <source>
        <dbReference type="Proteomes" id="UP000664859"/>
    </source>
</evidence>
<name>A0A835ZG46_9STRA</name>
<evidence type="ECO:0000256" key="1">
    <source>
        <dbReference type="SAM" id="MobiDB-lite"/>
    </source>
</evidence>
<reference evidence="2" key="1">
    <citation type="submission" date="2021-02" db="EMBL/GenBank/DDBJ databases">
        <title>First Annotated Genome of the Yellow-green Alga Tribonema minus.</title>
        <authorList>
            <person name="Mahan K.M."/>
        </authorList>
    </citation>
    <scope>NUCLEOTIDE SEQUENCE</scope>
    <source>
        <strain evidence="2">UTEX B ZZ1240</strain>
    </source>
</reference>
<proteinExistence type="predicted"/>
<evidence type="ECO:0000313" key="2">
    <source>
        <dbReference type="EMBL" id="KAG5192433.1"/>
    </source>
</evidence>
<dbReference type="AlphaFoldDB" id="A0A835ZG46"/>
<dbReference type="EMBL" id="JAFCMP010000006">
    <property type="protein sequence ID" value="KAG5192433.1"/>
    <property type="molecule type" value="Genomic_DNA"/>
</dbReference>
<gene>
    <name evidence="2" type="ORF">JKP88DRAFT_250840</name>
</gene>
<comment type="caution">
    <text evidence="2">The sequence shown here is derived from an EMBL/GenBank/DDBJ whole genome shotgun (WGS) entry which is preliminary data.</text>
</comment>